<organism evidence="1 2">
    <name type="scientific">Leucogyrophana mollusca</name>
    <dbReference type="NCBI Taxonomy" id="85980"/>
    <lineage>
        <taxon>Eukaryota</taxon>
        <taxon>Fungi</taxon>
        <taxon>Dikarya</taxon>
        <taxon>Basidiomycota</taxon>
        <taxon>Agaricomycotina</taxon>
        <taxon>Agaricomycetes</taxon>
        <taxon>Agaricomycetidae</taxon>
        <taxon>Boletales</taxon>
        <taxon>Boletales incertae sedis</taxon>
        <taxon>Leucogyrophana</taxon>
    </lineage>
</organism>
<reference evidence="1" key="1">
    <citation type="journal article" date="2021" name="New Phytol.">
        <title>Evolutionary innovations through gain and loss of genes in the ectomycorrhizal Boletales.</title>
        <authorList>
            <person name="Wu G."/>
            <person name="Miyauchi S."/>
            <person name="Morin E."/>
            <person name="Kuo A."/>
            <person name="Drula E."/>
            <person name="Varga T."/>
            <person name="Kohler A."/>
            <person name="Feng B."/>
            <person name="Cao Y."/>
            <person name="Lipzen A."/>
            <person name="Daum C."/>
            <person name="Hundley H."/>
            <person name="Pangilinan J."/>
            <person name="Johnson J."/>
            <person name="Barry K."/>
            <person name="LaButti K."/>
            <person name="Ng V."/>
            <person name="Ahrendt S."/>
            <person name="Min B."/>
            <person name="Choi I.G."/>
            <person name="Park H."/>
            <person name="Plett J.M."/>
            <person name="Magnuson J."/>
            <person name="Spatafora J.W."/>
            <person name="Nagy L.G."/>
            <person name="Henrissat B."/>
            <person name="Grigoriev I.V."/>
            <person name="Yang Z.L."/>
            <person name="Xu J."/>
            <person name="Martin F.M."/>
        </authorList>
    </citation>
    <scope>NUCLEOTIDE SEQUENCE</scope>
    <source>
        <strain evidence="1">KUC20120723A-06</strain>
    </source>
</reference>
<name>A0ACB8AZ24_9AGAM</name>
<accession>A0ACB8AZ24</accession>
<protein>
    <submittedName>
        <fullName evidence="1">Uncharacterized protein</fullName>
    </submittedName>
</protein>
<evidence type="ECO:0000313" key="2">
    <source>
        <dbReference type="Proteomes" id="UP000790709"/>
    </source>
</evidence>
<dbReference type="Proteomes" id="UP000790709">
    <property type="component" value="Unassembled WGS sequence"/>
</dbReference>
<comment type="caution">
    <text evidence="1">The sequence shown here is derived from an EMBL/GenBank/DDBJ whole genome shotgun (WGS) entry which is preliminary data.</text>
</comment>
<proteinExistence type="predicted"/>
<evidence type="ECO:0000313" key="1">
    <source>
        <dbReference type="EMBL" id="KAH7918515.1"/>
    </source>
</evidence>
<dbReference type="EMBL" id="MU266775">
    <property type="protein sequence ID" value="KAH7918515.1"/>
    <property type="molecule type" value="Genomic_DNA"/>
</dbReference>
<keyword evidence="2" id="KW-1185">Reference proteome</keyword>
<feature type="non-terminal residue" evidence="1">
    <location>
        <position position="1"/>
    </location>
</feature>
<sequence length="448" mass="50365">PSSCHGCGNDGPICCLLCANPWSWCSGCVVKHHVDLPFHKLEIWEGTSFVATSLCAHGFIWHLGHGGVACPRIPGDEEWVDLEEEKDAEGAQWEEETGGETSAGSTLAIVHSTGVFSHQMKWCHCAGAPKRHMQLLKAGLFTASVTRPQTAFTFEVLDCFHIDALECKTSAMSFYQKVKCLTCNAFPMTVPVCRPPNFIAWRDLMVQKCFGFRHDVHKTPQEGDLVLFCPACPQPGVILPEDWATLYEEWAVMMRLVTDGNFSAQSQKLRNPDDDVALTGSSEGYMVGYDRYEAHLNIAKESKDGERQMNMDYSICNALNYNSTGMRNALIIYDIGCQWGLKLAERVKCSPYLKIPLWMKILIAIGKFHLSAHKRECYVRFTLNYLVGAGQIDGEILETLWAPFNKISSAARSMTKAHRAEIYDDHMRDSNWKKLVGMSIYPKIFPSW</sequence>
<gene>
    <name evidence="1" type="ORF">BV22DRAFT_1024491</name>
</gene>